<dbReference type="EMBL" id="JAHLJV010000081">
    <property type="protein sequence ID" value="KAK1574042.1"/>
    <property type="molecule type" value="Genomic_DNA"/>
</dbReference>
<dbReference type="AlphaFoldDB" id="A0AAD8PPQ9"/>
<organism evidence="1 2">
    <name type="scientific">Colletotrichum navitas</name>
    <dbReference type="NCBI Taxonomy" id="681940"/>
    <lineage>
        <taxon>Eukaryota</taxon>
        <taxon>Fungi</taxon>
        <taxon>Dikarya</taxon>
        <taxon>Ascomycota</taxon>
        <taxon>Pezizomycotina</taxon>
        <taxon>Sordariomycetes</taxon>
        <taxon>Hypocreomycetidae</taxon>
        <taxon>Glomerellales</taxon>
        <taxon>Glomerellaceae</taxon>
        <taxon>Colletotrichum</taxon>
        <taxon>Colletotrichum graminicola species complex</taxon>
    </lineage>
</organism>
<comment type="caution">
    <text evidence="1">The sequence shown here is derived from an EMBL/GenBank/DDBJ whole genome shotgun (WGS) entry which is preliminary data.</text>
</comment>
<gene>
    <name evidence="1" type="ORF">LY79DRAFT_390883</name>
</gene>
<name>A0AAD8PPQ9_9PEZI</name>
<dbReference type="GeneID" id="85437178"/>
<protein>
    <submittedName>
        <fullName evidence="1">Uncharacterized protein</fullName>
    </submittedName>
</protein>
<sequence length="156" mass="17211">MRKEGFLLRTVSFPTHPYVPLYHLCGGVHPHAERPEHTTNKANKIKMMGERGWKAHVPGIPSFRLRYIGAVPCQPPTLCFLRPGHNPVFVPGWGLGAVGVGLASAAPRNIQGGRCRFGEGVKMGMQHRVAYSFEPVRDPDIRACDCTGRPPPPRLN</sequence>
<dbReference type="Proteomes" id="UP001230504">
    <property type="component" value="Unassembled WGS sequence"/>
</dbReference>
<evidence type="ECO:0000313" key="2">
    <source>
        <dbReference type="Proteomes" id="UP001230504"/>
    </source>
</evidence>
<accession>A0AAD8PPQ9</accession>
<keyword evidence="2" id="KW-1185">Reference proteome</keyword>
<reference evidence="1" key="1">
    <citation type="submission" date="2021-06" db="EMBL/GenBank/DDBJ databases">
        <title>Comparative genomics, transcriptomics and evolutionary studies reveal genomic signatures of adaptation to plant cell wall in hemibiotrophic fungi.</title>
        <authorList>
            <consortium name="DOE Joint Genome Institute"/>
            <person name="Baroncelli R."/>
            <person name="Diaz J.F."/>
            <person name="Benocci T."/>
            <person name="Peng M."/>
            <person name="Battaglia E."/>
            <person name="Haridas S."/>
            <person name="Andreopoulos W."/>
            <person name="Labutti K."/>
            <person name="Pangilinan J."/>
            <person name="Floch G.L."/>
            <person name="Makela M.R."/>
            <person name="Henrissat B."/>
            <person name="Grigoriev I.V."/>
            <person name="Crouch J.A."/>
            <person name="De Vries R.P."/>
            <person name="Sukno S.A."/>
            <person name="Thon M.R."/>
        </authorList>
    </citation>
    <scope>NUCLEOTIDE SEQUENCE</scope>
    <source>
        <strain evidence="1">CBS 125086</strain>
    </source>
</reference>
<dbReference type="RefSeq" id="XP_060409597.1">
    <property type="nucleotide sequence ID" value="XM_060552938.1"/>
</dbReference>
<evidence type="ECO:0000313" key="1">
    <source>
        <dbReference type="EMBL" id="KAK1574042.1"/>
    </source>
</evidence>
<proteinExistence type="predicted"/>